<gene>
    <name evidence="1" type="ORF">Q3C12_11860</name>
</gene>
<name>A0ABT8V8B7_9BACL</name>
<sequence>MYQQGFQSSFQNQLGTAGPASSQYSKYQPVGYVQSQYNQSLNQSGISQQFGAGQQQFSQFQSPQAYHTANYRGNQQGHDAYLRSDSTQPAQSQFGIGAPQFGASSFGAGQQFSQYQSPQSPQSYHTANYRGNQQGHDAYLRSDSTQPAQSQFGIGASQFGATSFASQNQQFGQQQFGVSGQSYSQFQSPQSYHLAHYRGNQQDHDAYLRSDSNQPAQSQFGIGAGGIGTTGFGASSFGFNRF</sequence>
<dbReference type="EMBL" id="JAUMKJ010000012">
    <property type="protein sequence ID" value="MDO3677698.1"/>
    <property type="molecule type" value="Genomic_DNA"/>
</dbReference>
<keyword evidence="2" id="KW-1185">Reference proteome</keyword>
<protein>
    <submittedName>
        <fullName evidence="1">Uncharacterized protein</fullName>
    </submittedName>
</protein>
<evidence type="ECO:0000313" key="1">
    <source>
        <dbReference type="EMBL" id="MDO3677698.1"/>
    </source>
</evidence>
<dbReference type="RefSeq" id="WP_025853233.1">
    <property type="nucleotide sequence ID" value="NZ_JAUMKJ010000012.1"/>
</dbReference>
<comment type="caution">
    <text evidence="1">The sequence shown here is derived from an EMBL/GenBank/DDBJ whole genome shotgun (WGS) entry which is preliminary data.</text>
</comment>
<reference evidence="1" key="1">
    <citation type="submission" date="2023-07" db="EMBL/GenBank/DDBJ databases">
        <authorList>
            <person name="Aktuganov G."/>
            <person name="Boyko T."/>
            <person name="Delegan Y."/>
            <person name="Galimzianova N."/>
            <person name="Gilvanova E."/>
            <person name="Korobov V."/>
            <person name="Kuzmina L."/>
            <person name="Melentiev A."/>
            <person name="Milman P."/>
            <person name="Ryabova A."/>
            <person name="Stupak E."/>
            <person name="Yasakov T."/>
            <person name="Zharikova N."/>
            <person name="Zhurenko E."/>
        </authorList>
    </citation>
    <scope>NUCLEOTIDE SEQUENCE</scope>
    <source>
        <strain evidence="1">IB-739</strain>
    </source>
</reference>
<dbReference type="Proteomes" id="UP001168883">
    <property type="component" value="Unassembled WGS sequence"/>
</dbReference>
<accession>A0ABT8V8B7</accession>
<organism evidence="1 2">
    <name type="scientific">Paenibacillus ehimensis</name>
    <dbReference type="NCBI Taxonomy" id="79264"/>
    <lineage>
        <taxon>Bacteria</taxon>
        <taxon>Bacillati</taxon>
        <taxon>Bacillota</taxon>
        <taxon>Bacilli</taxon>
        <taxon>Bacillales</taxon>
        <taxon>Paenibacillaceae</taxon>
        <taxon>Paenibacillus</taxon>
    </lineage>
</organism>
<evidence type="ECO:0000313" key="2">
    <source>
        <dbReference type="Proteomes" id="UP001168883"/>
    </source>
</evidence>
<proteinExistence type="predicted"/>